<gene>
    <name evidence="2" type="ORF">GM31_00240</name>
</gene>
<protein>
    <submittedName>
        <fullName evidence="2">Uncharacterized protein</fullName>
    </submittedName>
</protein>
<dbReference type="EMBL" id="JNGI01000107">
    <property type="protein sequence ID" value="KNC92106.1"/>
    <property type="molecule type" value="Genomic_DNA"/>
</dbReference>
<keyword evidence="1" id="KW-1133">Transmembrane helix</keyword>
<dbReference type="PATRIC" id="fig|379893.4.peg.51"/>
<evidence type="ECO:0000313" key="2">
    <source>
        <dbReference type="EMBL" id="KNC92106.1"/>
    </source>
</evidence>
<sequence>MSAAPTYIAILVTETTQKQYRYPLNDVIKTARLGMQCFIWFIGGFFIWFIVGYVYSTFIADDEEDEEYQECPYE</sequence>
<feature type="transmembrane region" description="Helical" evidence="1">
    <location>
        <begin position="37"/>
        <end position="55"/>
    </location>
</feature>
<reference evidence="2 3" key="1">
    <citation type="journal article" date="2015" name="Appl. Environ. Microbiol.">
        <title>The Enterobacterium Trabulsiella odontotermitis Presents Novel Adaptations Related to Its Association with Fungus-Growing Termites.</title>
        <authorList>
            <person name="Sapountzis P."/>
            <person name="Gruntjes T."/>
            <person name="Otani S."/>
            <person name="Estevez J."/>
            <person name="da Costa R.R."/>
            <person name="Plunkett G.3rd."/>
            <person name="Perna N.T."/>
            <person name="Poulsen M."/>
        </authorList>
    </citation>
    <scope>NUCLEOTIDE SEQUENCE [LARGE SCALE GENOMIC DNA]</scope>
    <source>
        <strain evidence="2 3">12</strain>
    </source>
</reference>
<dbReference type="AlphaFoldDB" id="A0A0L0GTN6"/>
<keyword evidence="1" id="KW-0472">Membrane</keyword>
<name>A0A0L0GTN6_9ENTR</name>
<keyword evidence="1" id="KW-0812">Transmembrane</keyword>
<evidence type="ECO:0000313" key="3">
    <source>
        <dbReference type="Proteomes" id="UP000037393"/>
    </source>
</evidence>
<proteinExistence type="predicted"/>
<dbReference type="Proteomes" id="UP000037393">
    <property type="component" value="Unassembled WGS sequence"/>
</dbReference>
<accession>A0A0L0GTN6</accession>
<keyword evidence="3" id="KW-1185">Reference proteome</keyword>
<evidence type="ECO:0000256" key="1">
    <source>
        <dbReference type="SAM" id="Phobius"/>
    </source>
</evidence>
<organism evidence="2 3">
    <name type="scientific">Trabulsiella odontotermitis</name>
    <dbReference type="NCBI Taxonomy" id="379893"/>
    <lineage>
        <taxon>Bacteria</taxon>
        <taxon>Pseudomonadati</taxon>
        <taxon>Pseudomonadota</taxon>
        <taxon>Gammaproteobacteria</taxon>
        <taxon>Enterobacterales</taxon>
        <taxon>Enterobacteriaceae</taxon>
        <taxon>Trabulsiella</taxon>
    </lineage>
</organism>
<comment type="caution">
    <text evidence="2">The sequence shown here is derived from an EMBL/GenBank/DDBJ whole genome shotgun (WGS) entry which is preliminary data.</text>
</comment>